<evidence type="ECO:0000313" key="6">
    <source>
        <dbReference type="EMBL" id="GAA2491271.1"/>
    </source>
</evidence>
<name>A0ABN3LY89_9ACTN</name>
<proteinExistence type="predicted"/>
<evidence type="ECO:0000256" key="1">
    <source>
        <dbReference type="ARBA" id="ARBA00023015"/>
    </source>
</evidence>
<dbReference type="PANTHER" id="PTHR43280">
    <property type="entry name" value="ARAC-FAMILY TRANSCRIPTIONAL REGULATOR"/>
    <property type="match status" value="1"/>
</dbReference>
<dbReference type="Proteomes" id="UP001501721">
    <property type="component" value="Unassembled WGS sequence"/>
</dbReference>
<evidence type="ECO:0000256" key="2">
    <source>
        <dbReference type="ARBA" id="ARBA00023125"/>
    </source>
</evidence>
<dbReference type="EMBL" id="BAAATL010000020">
    <property type="protein sequence ID" value="GAA2491271.1"/>
    <property type="molecule type" value="Genomic_DNA"/>
</dbReference>
<keyword evidence="7" id="KW-1185">Reference proteome</keyword>
<gene>
    <name evidence="6" type="ORF">GCM10010422_42520</name>
</gene>
<accession>A0ABN3LY89</accession>
<sequence length="341" mass="37231">MPVTPETAANDGLDGVDCFEYWREAMGRTRVAEMTSDHVATFKANVRQARLGPTVVLGTAFPSIRVRRTGRMIRQSDEELYHLTMLTAGRGAVALPDSGRAQTLVPGQFHLVSSSQPYESRFSGAAAAHPRTEGIGIDLPVSLLPVPPRRIRHLLGRALPGQQGTGAILASFLLGLDRQLPTLRPIEATRLSTVAVDLLSACLARELDAEDTLPEETRHRAMLHDVRAFVRHHLHDPDLTPSKIAEAHHVSLSYLHRLFTRDSQGVTLAAYIRRQRLAKAYRDLTDPALRTLPIHAVAARCGINQASAFTRAFKAAYGISPSDHRHGGAAKSLPRTEAQAG</sequence>
<dbReference type="InterPro" id="IPR009057">
    <property type="entry name" value="Homeodomain-like_sf"/>
</dbReference>
<evidence type="ECO:0000256" key="3">
    <source>
        <dbReference type="ARBA" id="ARBA00023163"/>
    </source>
</evidence>
<dbReference type="SMART" id="SM00342">
    <property type="entry name" value="HTH_ARAC"/>
    <property type="match status" value="1"/>
</dbReference>
<reference evidence="6 7" key="1">
    <citation type="journal article" date="2019" name="Int. J. Syst. Evol. Microbiol.">
        <title>The Global Catalogue of Microorganisms (GCM) 10K type strain sequencing project: providing services to taxonomists for standard genome sequencing and annotation.</title>
        <authorList>
            <consortium name="The Broad Institute Genomics Platform"/>
            <consortium name="The Broad Institute Genome Sequencing Center for Infectious Disease"/>
            <person name="Wu L."/>
            <person name="Ma J."/>
        </authorList>
    </citation>
    <scope>NUCLEOTIDE SEQUENCE [LARGE SCALE GENOMIC DNA]</scope>
    <source>
        <strain evidence="6 7">JCM 6923</strain>
    </source>
</reference>
<dbReference type="InterPro" id="IPR018060">
    <property type="entry name" value="HTH_AraC"/>
</dbReference>
<dbReference type="RefSeq" id="WP_346164836.1">
    <property type="nucleotide sequence ID" value="NZ_BAAATL010000020.1"/>
</dbReference>
<organism evidence="6 7">
    <name type="scientific">Streptomyces graminearus</name>
    <dbReference type="NCBI Taxonomy" id="284030"/>
    <lineage>
        <taxon>Bacteria</taxon>
        <taxon>Bacillati</taxon>
        <taxon>Actinomycetota</taxon>
        <taxon>Actinomycetes</taxon>
        <taxon>Kitasatosporales</taxon>
        <taxon>Streptomycetaceae</taxon>
        <taxon>Streptomyces</taxon>
    </lineage>
</organism>
<evidence type="ECO:0000259" key="5">
    <source>
        <dbReference type="PROSITE" id="PS01124"/>
    </source>
</evidence>
<dbReference type="PROSITE" id="PS01124">
    <property type="entry name" value="HTH_ARAC_FAMILY_2"/>
    <property type="match status" value="1"/>
</dbReference>
<keyword evidence="3" id="KW-0804">Transcription</keyword>
<protein>
    <submittedName>
        <fullName evidence="6">Helix-turn-helix domain-containing protein</fullName>
    </submittedName>
</protein>
<dbReference type="PANTHER" id="PTHR43280:SF31">
    <property type="entry name" value="TRANSCRIPTIONAL REGULATORY PROTEIN"/>
    <property type="match status" value="1"/>
</dbReference>
<evidence type="ECO:0000256" key="4">
    <source>
        <dbReference type="SAM" id="MobiDB-lite"/>
    </source>
</evidence>
<dbReference type="SUPFAM" id="SSF46689">
    <property type="entry name" value="Homeodomain-like"/>
    <property type="match status" value="1"/>
</dbReference>
<keyword evidence="1" id="KW-0805">Transcription regulation</keyword>
<evidence type="ECO:0000313" key="7">
    <source>
        <dbReference type="Proteomes" id="UP001501721"/>
    </source>
</evidence>
<dbReference type="Gene3D" id="1.10.10.60">
    <property type="entry name" value="Homeodomain-like"/>
    <property type="match status" value="1"/>
</dbReference>
<feature type="region of interest" description="Disordered" evidence="4">
    <location>
        <begin position="322"/>
        <end position="341"/>
    </location>
</feature>
<feature type="domain" description="HTH araC/xylS-type" evidence="5">
    <location>
        <begin position="224"/>
        <end position="327"/>
    </location>
</feature>
<comment type="caution">
    <text evidence="6">The sequence shown here is derived from an EMBL/GenBank/DDBJ whole genome shotgun (WGS) entry which is preliminary data.</text>
</comment>
<dbReference type="Pfam" id="PF12833">
    <property type="entry name" value="HTH_18"/>
    <property type="match status" value="1"/>
</dbReference>
<keyword evidence="2" id="KW-0238">DNA-binding</keyword>